<gene>
    <name evidence="1" type="ORF">RPERSI_LOCUS19616</name>
</gene>
<comment type="caution">
    <text evidence="1">The sequence shown here is derived from an EMBL/GenBank/DDBJ whole genome shotgun (WGS) entry which is preliminary data.</text>
</comment>
<sequence>DEVIAGAQLHYAFSLIKNKTVKDIQTFINYLNQSAENGNSIAQYNL</sequence>
<protein>
    <submittedName>
        <fullName evidence="1">6417_t:CDS:1</fullName>
    </submittedName>
</protein>
<organism evidence="1 2">
    <name type="scientific">Racocetra persica</name>
    <dbReference type="NCBI Taxonomy" id="160502"/>
    <lineage>
        <taxon>Eukaryota</taxon>
        <taxon>Fungi</taxon>
        <taxon>Fungi incertae sedis</taxon>
        <taxon>Mucoromycota</taxon>
        <taxon>Glomeromycotina</taxon>
        <taxon>Glomeromycetes</taxon>
        <taxon>Diversisporales</taxon>
        <taxon>Gigasporaceae</taxon>
        <taxon>Racocetra</taxon>
    </lineage>
</organism>
<reference evidence="1" key="1">
    <citation type="submission" date="2021-06" db="EMBL/GenBank/DDBJ databases">
        <authorList>
            <person name="Kallberg Y."/>
            <person name="Tangrot J."/>
            <person name="Rosling A."/>
        </authorList>
    </citation>
    <scope>NUCLEOTIDE SEQUENCE</scope>
    <source>
        <strain evidence="1">MA461A</strain>
    </source>
</reference>
<evidence type="ECO:0000313" key="1">
    <source>
        <dbReference type="EMBL" id="CAG8793717.1"/>
    </source>
</evidence>
<dbReference type="Proteomes" id="UP000789920">
    <property type="component" value="Unassembled WGS sequence"/>
</dbReference>
<dbReference type="EMBL" id="CAJVQC010054047">
    <property type="protein sequence ID" value="CAG8793717.1"/>
    <property type="molecule type" value="Genomic_DNA"/>
</dbReference>
<name>A0ACA9RHL3_9GLOM</name>
<feature type="non-terminal residue" evidence="1">
    <location>
        <position position="1"/>
    </location>
</feature>
<evidence type="ECO:0000313" key="2">
    <source>
        <dbReference type="Proteomes" id="UP000789920"/>
    </source>
</evidence>
<accession>A0ACA9RHL3</accession>
<keyword evidence="2" id="KW-1185">Reference proteome</keyword>
<feature type="non-terminal residue" evidence="1">
    <location>
        <position position="46"/>
    </location>
</feature>
<proteinExistence type="predicted"/>